<dbReference type="Pfam" id="PF00528">
    <property type="entry name" value="BPD_transp_1"/>
    <property type="match status" value="1"/>
</dbReference>
<keyword evidence="9 11" id="KW-1133">Transmembrane helix</keyword>
<evidence type="ECO:0000256" key="7">
    <source>
        <dbReference type="ARBA" id="ARBA00022692"/>
    </source>
</evidence>
<dbReference type="SUPFAM" id="SSF161098">
    <property type="entry name" value="MetI-like"/>
    <property type="match status" value="2"/>
</dbReference>
<dbReference type="NCBIfam" id="NF006952">
    <property type="entry name" value="PRK09433.1-3"/>
    <property type="match status" value="1"/>
</dbReference>
<evidence type="ECO:0000313" key="14">
    <source>
        <dbReference type="Proteomes" id="UP000226080"/>
    </source>
</evidence>
<feature type="transmembrane region" description="Helical" evidence="11">
    <location>
        <begin position="208"/>
        <end position="229"/>
    </location>
</feature>
<evidence type="ECO:0000256" key="3">
    <source>
        <dbReference type="ARBA" id="ARBA00016947"/>
    </source>
</evidence>
<feature type="transmembrane region" description="Helical" evidence="11">
    <location>
        <begin position="61"/>
        <end position="85"/>
    </location>
</feature>
<feature type="transmembrane region" description="Helical" evidence="11">
    <location>
        <begin position="409"/>
        <end position="430"/>
    </location>
</feature>
<sequence>MFLSSPSLFVNPQFRPRHYVSGVAVMLLISLLYGFALRAVLAQGSEFQWQSIFSDVYLHHVIVFSFGQALLSALLSLFFGVLLARAFYYVDFPGKSFLLRIMSLTFVLPVLVAIFGLIGIYGASGWIAQSLGLFGETWQGSIYGLSGILTAHLFFNIPLAAKLFLQSLKAIPYEQRQLAAQLNIRGWRFVRLVEWYYLRRQILPTFSLIFMLCFTSFTVVLTLGGGPQYTTLETAIYQAILFEFDLPKAALFALLQFVFCLLLFSLGSLFSSTAQTALSSPYRWLDSSKSAVKIFHVFLLVMFLLFMLSPLLNIMVSALASEKLFTAWHNPQLWKALGYSLTIAPTSALLALLMAVALLLLSRRLQWLYYVKTAQFIINAGMVILAIPILVLAMGLFLLLREIDFNNAYLFAIVVVCNALSAMPFVLRILTEPFNNNMLYYERLCNSLGILGWQRFRLIEWHDLRAPLKYAFALAFALSLGDFTAIALFGNQDFTSLPHLLYQQLGSYRHQDAAVTAGILLLLCGGIFALIENQKEQYDSLR</sequence>
<feature type="transmembrane region" description="Helical" evidence="11">
    <location>
        <begin position="20"/>
        <end position="41"/>
    </location>
</feature>
<dbReference type="CDD" id="cd06261">
    <property type="entry name" value="TM_PBP2"/>
    <property type="match status" value="2"/>
</dbReference>
<evidence type="ECO:0000256" key="9">
    <source>
        <dbReference type="ARBA" id="ARBA00022989"/>
    </source>
</evidence>
<reference evidence="13 14" key="1">
    <citation type="submission" date="2017-10" db="EMBL/GenBank/DDBJ databases">
        <title>Draft genome sequences of Aggregatibacter actinomycetemcomitans strains 310a and 310b.</title>
        <authorList>
            <person name="May A.C."/>
            <person name="Ohta H."/>
            <person name="Maeda H."/>
            <person name="Kokeguchi S."/>
            <person name="Cugini C."/>
        </authorList>
    </citation>
    <scope>NUCLEOTIDE SEQUENCE [LARGE SCALE GENOMIC DNA]</scope>
    <source>
        <strain evidence="13 14">310b</strain>
    </source>
</reference>
<feature type="transmembrane region" description="Helical" evidence="11">
    <location>
        <begin position="291"/>
        <end position="316"/>
    </location>
</feature>
<evidence type="ECO:0000256" key="1">
    <source>
        <dbReference type="ARBA" id="ARBA00004429"/>
    </source>
</evidence>
<dbReference type="InterPro" id="IPR000515">
    <property type="entry name" value="MetI-like"/>
</dbReference>
<dbReference type="PROSITE" id="PS50928">
    <property type="entry name" value="ABC_TM1"/>
    <property type="match status" value="2"/>
</dbReference>
<evidence type="ECO:0000313" key="13">
    <source>
        <dbReference type="EMBL" id="PHO20661.1"/>
    </source>
</evidence>
<comment type="subcellular location">
    <subcellularLocation>
        <location evidence="1">Cell inner membrane</location>
        <topology evidence="1">Multi-pass membrane protein</topology>
    </subcellularLocation>
    <subcellularLocation>
        <location evidence="11">Cell membrane</location>
        <topology evidence="11">Multi-pass membrane protein</topology>
    </subcellularLocation>
</comment>
<evidence type="ECO:0000259" key="12">
    <source>
        <dbReference type="PROSITE" id="PS50928"/>
    </source>
</evidence>
<evidence type="ECO:0000256" key="11">
    <source>
        <dbReference type="RuleBase" id="RU363032"/>
    </source>
</evidence>
<feature type="transmembrane region" description="Helical" evidence="11">
    <location>
        <begin position="97"/>
        <end position="122"/>
    </location>
</feature>
<feature type="transmembrane region" description="Helical" evidence="11">
    <location>
        <begin position="510"/>
        <end position="531"/>
    </location>
</feature>
<protein>
    <recommendedName>
        <fullName evidence="3">Thiamine transport system permease protein ThiP</fullName>
    </recommendedName>
</protein>
<evidence type="ECO:0000256" key="10">
    <source>
        <dbReference type="ARBA" id="ARBA00023136"/>
    </source>
</evidence>
<keyword evidence="8" id="KW-0677">Repeat</keyword>
<dbReference type="Gene3D" id="1.10.3720.10">
    <property type="entry name" value="MetI-like"/>
    <property type="match status" value="2"/>
</dbReference>
<feature type="transmembrane region" description="Helical" evidence="11">
    <location>
        <begin position="142"/>
        <end position="165"/>
    </location>
</feature>
<evidence type="ECO:0000256" key="5">
    <source>
        <dbReference type="ARBA" id="ARBA00022475"/>
    </source>
</evidence>
<feature type="domain" description="ABC transmembrane type-1" evidence="12">
    <location>
        <begin position="337"/>
        <end position="532"/>
    </location>
</feature>
<accession>A0A2G1DQ91</accession>
<keyword evidence="10 11" id="KW-0472">Membrane</keyword>
<dbReference type="RefSeq" id="WP_099308964.1">
    <property type="nucleotide sequence ID" value="NZ_PCGV01000010.1"/>
</dbReference>
<dbReference type="InterPro" id="IPR005947">
    <property type="entry name" value="ThiP_ABC_transpt"/>
</dbReference>
<feature type="transmembrane region" description="Helical" evidence="11">
    <location>
        <begin position="336"/>
        <end position="361"/>
    </location>
</feature>
<evidence type="ECO:0000256" key="2">
    <source>
        <dbReference type="ARBA" id="ARBA00011650"/>
    </source>
</evidence>
<feature type="domain" description="ABC transmembrane type-1" evidence="12">
    <location>
        <begin position="62"/>
        <end position="267"/>
    </location>
</feature>
<dbReference type="InterPro" id="IPR035906">
    <property type="entry name" value="MetI-like_sf"/>
</dbReference>
<proteinExistence type="inferred from homology"/>
<keyword evidence="14" id="KW-1185">Reference proteome</keyword>
<dbReference type="PANTHER" id="PTHR30183:SF9">
    <property type="entry name" value="THIAMINE TRANSPORT SYSTEM PERMEASE PROTEIN THIP"/>
    <property type="match status" value="1"/>
</dbReference>
<evidence type="ECO:0000256" key="6">
    <source>
        <dbReference type="ARBA" id="ARBA00022519"/>
    </source>
</evidence>
<dbReference type="EMBL" id="PCGW01000008">
    <property type="protein sequence ID" value="PHO20661.1"/>
    <property type="molecule type" value="Genomic_DNA"/>
</dbReference>
<dbReference type="NCBIfam" id="TIGR01253">
    <property type="entry name" value="thiP"/>
    <property type="match status" value="1"/>
</dbReference>
<feature type="transmembrane region" description="Helical" evidence="11">
    <location>
        <begin position="249"/>
        <end position="270"/>
    </location>
</feature>
<keyword evidence="5" id="KW-1003">Cell membrane</keyword>
<evidence type="ECO:0000256" key="4">
    <source>
        <dbReference type="ARBA" id="ARBA00022448"/>
    </source>
</evidence>
<evidence type="ECO:0000256" key="8">
    <source>
        <dbReference type="ARBA" id="ARBA00022737"/>
    </source>
</evidence>
<dbReference type="Proteomes" id="UP000226080">
    <property type="component" value="Unassembled WGS sequence"/>
</dbReference>
<feature type="transmembrane region" description="Helical" evidence="11">
    <location>
        <begin position="470"/>
        <end position="490"/>
    </location>
</feature>
<keyword evidence="6" id="KW-0997">Cell inner membrane</keyword>
<comment type="similarity">
    <text evidence="11">Belongs to the binding-protein-dependent transport system permease family.</text>
</comment>
<dbReference type="PANTHER" id="PTHR30183">
    <property type="entry name" value="MOLYBDENUM TRANSPORT SYSTEM PERMEASE PROTEIN MODB"/>
    <property type="match status" value="1"/>
</dbReference>
<feature type="transmembrane region" description="Helical" evidence="11">
    <location>
        <begin position="373"/>
        <end position="397"/>
    </location>
</feature>
<organism evidence="13 14">
    <name type="scientific">Aggregatibacter actinomycetemcomitans</name>
    <name type="common">Actinobacillus actinomycetemcomitans</name>
    <name type="synonym">Haemophilus actinomycetemcomitans</name>
    <dbReference type="NCBI Taxonomy" id="714"/>
    <lineage>
        <taxon>Bacteria</taxon>
        <taxon>Pseudomonadati</taxon>
        <taxon>Pseudomonadota</taxon>
        <taxon>Gammaproteobacteria</taxon>
        <taxon>Pasteurellales</taxon>
        <taxon>Pasteurellaceae</taxon>
        <taxon>Aggregatibacter</taxon>
    </lineage>
</organism>
<comment type="caution">
    <text evidence="13">The sequence shown here is derived from an EMBL/GenBank/DDBJ whole genome shotgun (WGS) entry which is preliminary data.</text>
</comment>
<gene>
    <name evidence="13" type="ORF">CQR80_05315</name>
</gene>
<name>A0A2G1DQ91_AGGAC</name>
<keyword evidence="4 11" id="KW-0813">Transport</keyword>
<comment type="subunit">
    <text evidence="2">The complex is composed of two ATP-binding proteins (ThiQ), two transmembrane proteins (ThiP) and a solute-binding protein (ThiB).</text>
</comment>
<keyword evidence="7 11" id="KW-0812">Transmembrane</keyword>